<reference evidence="1" key="1">
    <citation type="submission" date="2023-08" db="EMBL/GenBank/DDBJ databases">
        <authorList>
            <person name="Chen Y."/>
            <person name="Shah S."/>
            <person name="Dougan E. K."/>
            <person name="Thang M."/>
            <person name="Chan C."/>
        </authorList>
    </citation>
    <scope>NUCLEOTIDE SEQUENCE</scope>
</reference>
<dbReference type="EMBL" id="CAUJNA010001068">
    <property type="protein sequence ID" value="CAJ1384009.1"/>
    <property type="molecule type" value="Genomic_DNA"/>
</dbReference>
<comment type="caution">
    <text evidence="1">The sequence shown here is derived from an EMBL/GenBank/DDBJ whole genome shotgun (WGS) entry which is preliminary data.</text>
</comment>
<organism evidence="1 2">
    <name type="scientific">Effrenium voratum</name>
    <dbReference type="NCBI Taxonomy" id="2562239"/>
    <lineage>
        <taxon>Eukaryota</taxon>
        <taxon>Sar</taxon>
        <taxon>Alveolata</taxon>
        <taxon>Dinophyceae</taxon>
        <taxon>Suessiales</taxon>
        <taxon>Symbiodiniaceae</taxon>
        <taxon>Effrenium</taxon>
    </lineage>
</organism>
<sequence>MARTDKDVDLVLAVAPQPVTFWLELGSYEGGSAIVTAKRVAAQKLETSVIAVDTFLGDARVLWERDPEERRKLLRPDASIALFDRFRTNVHRAGLQSCVLPVPATSVVALKLAISLARRKVAPPGGPANAGEPWAHA</sequence>
<dbReference type="SUPFAM" id="SSF53335">
    <property type="entry name" value="S-adenosyl-L-methionine-dependent methyltransferases"/>
    <property type="match status" value="1"/>
</dbReference>
<evidence type="ECO:0000313" key="1">
    <source>
        <dbReference type="EMBL" id="CAJ1384009.1"/>
    </source>
</evidence>
<name>A0AA36IAN2_9DINO</name>
<keyword evidence="2" id="KW-1185">Reference proteome</keyword>
<proteinExistence type="predicted"/>
<evidence type="ECO:0000313" key="2">
    <source>
        <dbReference type="Proteomes" id="UP001178507"/>
    </source>
</evidence>
<dbReference type="InterPro" id="IPR029063">
    <property type="entry name" value="SAM-dependent_MTases_sf"/>
</dbReference>
<dbReference type="Proteomes" id="UP001178507">
    <property type="component" value="Unassembled WGS sequence"/>
</dbReference>
<gene>
    <name evidence="1" type="ORF">EVOR1521_LOCUS10962</name>
</gene>
<accession>A0AA36IAN2</accession>
<dbReference type="AlphaFoldDB" id="A0AA36IAN2"/>
<protein>
    <submittedName>
        <fullName evidence="1">Uncharacterized protein</fullName>
    </submittedName>
</protein>